<organism evidence="1 2">
    <name type="scientific">Pisolithus microcarpus 441</name>
    <dbReference type="NCBI Taxonomy" id="765257"/>
    <lineage>
        <taxon>Eukaryota</taxon>
        <taxon>Fungi</taxon>
        <taxon>Dikarya</taxon>
        <taxon>Basidiomycota</taxon>
        <taxon>Agaricomycotina</taxon>
        <taxon>Agaricomycetes</taxon>
        <taxon>Agaricomycetidae</taxon>
        <taxon>Boletales</taxon>
        <taxon>Sclerodermatineae</taxon>
        <taxon>Pisolithaceae</taxon>
        <taxon>Pisolithus</taxon>
    </lineage>
</organism>
<dbReference type="AlphaFoldDB" id="A0A0C9YMJ0"/>
<keyword evidence="2" id="KW-1185">Reference proteome</keyword>
<dbReference type="EMBL" id="KN833703">
    <property type="protein sequence ID" value="KIK26225.1"/>
    <property type="molecule type" value="Genomic_DNA"/>
</dbReference>
<accession>A0A0C9YMJ0</accession>
<feature type="non-terminal residue" evidence="1">
    <location>
        <position position="66"/>
    </location>
</feature>
<sequence>MTVYLYFSLALSGAHTRAVTTEERPHVKHLRYVIVHLPSPRAVAGLSQRLDILVEFSMGSAHDYSL</sequence>
<protein>
    <submittedName>
        <fullName evidence="1">Unplaced genomic scaffold scaffold_19, whole genome shotgun sequence</fullName>
    </submittedName>
</protein>
<evidence type="ECO:0000313" key="1">
    <source>
        <dbReference type="EMBL" id="KIK26225.1"/>
    </source>
</evidence>
<reference evidence="1 2" key="1">
    <citation type="submission" date="2014-04" db="EMBL/GenBank/DDBJ databases">
        <authorList>
            <consortium name="DOE Joint Genome Institute"/>
            <person name="Kuo A."/>
            <person name="Kohler A."/>
            <person name="Costa M.D."/>
            <person name="Nagy L.G."/>
            <person name="Floudas D."/>
            <person name="Copeland A."/>
            <person name="Barry K.W."/>
            <person name="Cichocki N."/>
            <person name="Veneault-Fourrey C."/>
            <person name="LaButti K."/>
            <person name="Lindquist E.A."/>
            <person name="Lipzen A."/>
            <person name="Lundell T."/>
            <person name="Morin E."/>
            <person name="Murat C."/>
            <person name="Sun H."/>
            <person name="Tunlid A."/>
            <person name="Henrissat B."/>
            <person name="Grigoriev I.V."/>
            <person name="Hibbett D.S."/>
            <person name="Martin F."/>
            <person name="Nordberg H.P."/>
            <person name="Cantor M.N."/>
            <person name="Hua S.X."/>
        </authorList>
    </citation>
    <scope>NUCLEOTIDE SEQUENCE [LARGE SCALE GENOMIC DNA]</scope>
    <source>
        <strain evidence="1 2">441</strain>
    </source>
</reference>
<gene>
    <name evidence="1" type="ORF">PISMIDRAFT_676387</name>
</gene>
<evidence type="ECO:0000313" key="2">
    <source>
        <dbReference type="Proteomes" id="UP000054018"/>
    </source>
</evidence>
<reference evidence="2" key="2">
    <citation type="submission" date="2015-01" db="EMBL/GenBank/DDBJ databases">
        <title>Evolutionary Origins and Diversification of the Mycorrhizal Mutualists.</title>
        <authorList>
            <consortium name="DOE Joint Genome Institute"/>
            <consortium name="Mycorrhizal Genomics Consortium"/>
            <person name="Kohler A."/>
            <person name="Kuo A."/>
            <person name="Nagy L.G."/>
            <person name="Floudas D."/>
            <person name="Copeland A."/>
            <person name="Barry K.W."/>
            <person name="Cichocki N."/>
            <person name="Veneault-Fourrey C."/>
            <person name="LaButti K."/>
            <person name="Lindquist E.A."/>
            <person name="Lipzen A."/>
            <person name="Lundell T."/>
            <person name="Morin E."/>
            <person name="Murat C."/>
            <person name="Riley R."/>
            <person name="Ohm R."/>
            <person name="Sun H."/>
            <person name="Tunlid A."/>
            <person name="Henrissat B."/>
            <person name="Grigoriev I.V."/>
            <person name="Hibbett D.S."/>
            <person name="Martin F."/>
        </authorList>
    </citation>
    <scope>NUCLEOTIDE SEQUENCE [LARGE SCALE GENOMIC DNA]</scope>
    <source>
        <strain evidence="2">441</strain>
    </source>
</reference>
<dbReference type="Proteomes" id="UP000054018">
    <property type="component" value="Unassembled WGS sequence"/>
</dbReference>
<proteinExistence type="predicted"/>
<dbReference type="HOGENOM" id="CLU_2838215_0_0_1"/>
<name>A0A0C9YMJ0_9AGAM</name>